<dbReference type="SMART" id="SM00369">
    <property type="entry name" value="LRR_TYP"/>
    <property type="match status" value="3"/>
</dbReference>
<evidence type="ECO:0000256" key="1">
    <source>
        <dbReference type="ARBA" id="ARBA00004496"/>
    </source>
</evidence>
<dbReference type="EMBL" id="CAJNOC010000427">
    <property type="protein sequence ID" value="CAF0760392.1"/>
    <property type="molecule type" value="Genomic_DNA"/>
</dbReference>
<evidence type="ECO:0000259" key="5">
    <source>
        <dbReference type="Pfam" id="PF25624"/>
    </source>
</evidence>
<dbReference type="AlphaFoldDB" id="A0A813Q152"/>
<dbReference type="OrthoDB" id="7451790at2759"/>
<dbReference type="PROSITE" id="PS51450">
    <property type="entry name" value="LRR"/>
    <property type="match status" value="4"/>
</dbReference>
<keyword evidence="3" id="KW-0433">Leucine-rich repeat</keyword>
<dbReference type="Pfam" id="PF13855">
    <property type="entry name" value="LRR_8"/>
    <property type="match status" value="2"/>
</dbReference>
<dbReference type="GO" id="GO:0005737">
    <property type="term" value="C:cytoplasm"/>
    <property type="evidence" value="ECO:0007669"/>
    <property type="project" value="UniProtKB-SubCell"/>
</dbReference>
<dbReference type="InterPro" id="IPR003591">
    <property type="entry name" value="Leu-rich_rpt_typical-subtyp"/>
</dbReference>
<evidence type="ECO:0000256" key="2">
    <source>
        <dbReference type="ARBA" id="ARBA00022490"/>
    </source>
</evidence>
<dbReference type="PANTHER" id="PTHR15454">
    <property type="entry name" value="NISCHARIN RELATED"/>
    <property type="match status" value="1"/>
</dbReference>
<evidence type="ECO:0000256" key="3">
    <source>
        <dbReference type="ARBA" id="ARBA00022614"/>
    </source>
</evidence>
<reference evidence="6" key="1">
    <citation type="submission" date="2021-02" db="EMBL/GenBank/DDBJ databases">
        <authorList>
            <person name="Nowell W R."/>
        </authorList>
    </citation>
    <scope>NUCLEOTIDE SEQUENCE</scope>
    <source>
        <strain evidence="6">Ploen Becks lab</strain>
    </source>
</reference>
<organism evidence="6 7">
    <name type="scientific">Brachionus calyciflorus</name>
    <dbReference type="NCBI Taxonomy" id="104777"/>
    <lineage>
        <taxon>Eukaryota</taxon>
        <taxon>Metazoa</taxon>
        <taxon>Spiralia</taxon>
        <taxon>Gnathifera</taxon>
        <taxon>Rotifera</taxon>
        <taxon>Eurotatoria</taxon>
        <taxon>Monogononta</taxon>
        <taxon>Pseudotrocha</taxon>
        <taxon>Ploima</taxon>
        <taxon>Brachionidae</taxon>
        <taxon>Brachionus</taxon>
    </lineage>
</organism>
<name>A0A813Q152_9BILA</name>
<proteinExistence type="predicted"/>
<comment type="caution">
    <text evidence="6">The sequence shown here is derived from an EMBL/GenBank/DDBJ whole genome shotgun (WGS) entry which is preliminary data.</text>
</comment>
<dbReference type="Proteomes" id="UP000663879">
    <property type="component" value="Unassembled WGS sequence"/>
</dbReference>
<evidence type="ECO:0000313" key="7">
    <source>
        <dbReference type="Proteomes" id="UP000663879"/>
    </source>
</evidence>
<sequence>MLKNSKQNHNLNNYKMLVEFAQFLRQNGDKLFEKDSKLCLKTEQIYVLQEYLQQIVSNNRGNSEILDQKYPKRKNTSQSLSNNKEFILLYKSNQLHLIQDFLFKITSLKITSDLVQNVTKDYVKLNIFGSLTYLEVKNIPILNIYDLENLRKQLEVLITYRSISKLQDLLHLCGADQSSPLSWSKLHTLNLSYNNLTSLDNSLRLATSIEILDLSHNSLKTCENFLQNLPKLKRLNLSFNKLEKIPDLCKSVEICQLEYLDISYNNIENLDAENLSKLASLKNINLSNNIISTNTQLNHLRVLPNIKEIYLDGNPVNLNSQCNFLIQDILNVVKVKNSLKKTPQLTNINWSNFQNYQQPSTTSKKLIKTPNIKDLSGLKSTENQTLSLPDSTNFENYLKPNKLKNRSGAYRLKPNNILIEQTEGEISDYILINRKHVESDSDQEPTQLSSSLLSNHFQSEQLQNELDYYKKMRQKYGTGWLSVLPNEANEQTIKVKKEKSKEKLNDRNKTEINLENTQLPNVDFNIIETFLVYRTIDMNQIDQLLNTQIIYNDNENYDKSNEASLNILCLGEKYLLEKDETNSQVLAQYEYSNFSEIIDISRIKKFVQETTYLEENKNQIKIKFKDLSSSRIYEFENNDELNSFIGCISQILFNKINIEKCDLYFCAWCKEFGKKSKFTLDESNENLSNEEIHNLDDHRKNLTCTKCHKYLIKDSDIVEYNPKILLTPKNSREGSPTTDSSINIKDVVIKYNDNKLDSESNSITTNHDDTLSLVSSNQDSEIHENETIEQRLRNVLSNSNQISKIKLDEITNRARKINNNLKLYLIINILGEMKKNESIDESEESLICAYKLKYLFYSVTKLCNQCLCVFTNRHLIVFQINDAELFHRNVDFEKCITKVACIDINQIEIIEIAFAQNYLILNVLNNEDTKLLYKLVTNDVYLNQTLLNTLLKTINESKKVTMLKQIKKKNEVTNRNLEEIVNLVEHVNLGVDEFHIFSSRLNMFLYIEDLQINDNNALIEESTYENFSYAMFLYNNERILFIEENLSYVSTLNKNEQFTLIGSARTSDIVQLKLFREDETKIEISTVDEANNSTQVNWIIKMNKSYQLSQFISLIKEIWEKIFFIELPINF</sequence>
<evidence type="ECO:0000313" key="6">
    <source>
        <dbReference type="EMBL" id="CAF0760392.1"/>
    </source>
</evidence>
<feature type="domain" description="STK11-interacting protein C-terminal PH" evidence="5">
    <location>
        <begin position="1052"/>
        <end position="1128"/>
    </location>
</feature>
<gene>
    <name evidence="6" type="ORF">OXX778_LOCUS4396</name>
</gene>
<accession>A0A813Q152</accession>
<keyword evidence="4" id="KW-0677">Repeat</keyword>
<dbReference type="Gene3D" id="3.80.10.10">
    <property type="entry name" value="Ribonuclease Inhibitor"/>
    <property type="match status" value="1"/>
</dbReference>
<dbReference type="InterPro" id="IPR001611">
    <property type="entry name" value="Leu-rich_rpt"/>
</dbReference>
<keyword evidence="7" id="KW-1185">Reference proteome</keyword>
<dbReference type="InterPro" id="IPR057676">
    <property type="entry name" value="PH_S11IP_C"/>
</dbReference>
<dbReference type="InterPro" id="IPR032675">
    <property type="entry name" value="LRR_dom_sf"/>
</dbReference>
<dbReference type="PANTHER" id="PTHR15454:SF69">
    <property type="entry name" value="SERINE_THREONINE-PROTEIN KINASE 11-INTERACTING PROTEIN"/>
    <property type="match status" value="1"/>
</dbReference>
<dbReference type="SUPFAM" id="SSF52075">
    <property type="entry name" value="Outer arm dynein light chain 1"/>
    <property type="match status" value="1"/>
</dbReference>
<evidence type="ECO:0000256" key="4">
    <source>
        <dbReference type="ARBA" id="ARBA00022737"/>
    </source>
</evidence>
<protein>
    <recommendedName>
        <fullName evidence="5">STK11-interacting protein C-terminal PH domain-containing protein</fullName>
    </recommendedName>
</protein>
<keyword evidence="2" id="KW-0963">Cytoplasm</keyword>
<comment type="subcellular location">
    <subcellularLocation>
        <location evidence="1">Cytoplasm</location>
    </subcellularLocation>
</comment>
<dbReference type="Pfam" id="PF25624">
    <property type="entry name" value="PH_S11IP_C"/>
    <property type="match status" value="1"/>
</dbReference>